<sequence>MPAADSDSHDAVVQQCHADPEPSIERIPPEILSKIFTILTTIDQPAKNRSQITCRRKPLGWLSVTHVCQRWRNAALEDPILWAANILVPCPLGNRWAAAFFARSKTAPLVINRDQSRLLTVTPFELAYVGENLAHTRFLRINMTGYALPSLCQPAPILQSLNITNSSGREDGLPADLLGGVSGAPALQHLRLQGFPPWSSPFLEKLVSLDTSDCGMRLVDLLARLKPLQSLEELVLRLGRAGGVADWDNVVELASLRKLHLCGTTMAARRFLDHLALPADLSVHCEVPWEEAWTITELIPLVRRCTGGQAISHICIAGNTWSDLQKKRNLEVAALLSGNAEPTVTLAIDRAPGNTSHRPHIIPYVFKAMVSKHLEQLSMHSDLFISDWVDALRGASRLSRVTLQGQSLRDFCTALDRSEDLLPALAVLTIHSVDFSPEDSSQCNTVDGILSRTFAARARAGHALDELHVVECRVPYWKLLAVQMELPETKVWSRECYDA</sequence>
<dbReference type="EMBL" id="MU276117">
    <property type="protein sequence ID" value="KAI0041536.1"/>
    <property type="molecule type" value="Genomic_DNA"/>
</dbReference>
<evidence type="ECO:0000313" key="2">
    <source>
        <dbReference type="Proteomes" id="UP000814033"/>
    </source>
</evidence>
<reference evidence="1" key="1">
    <citation type="submission" date="2021-02" db="EMBL/GenBank/DDBJ databases">
        <authorList>
            <consortium name="DOE Joint Genome Institute"/>
            <person name="Ahrendt S."/>
            <person name="Looney B.P."/>
            <person name="Miyauchi S."/>
            <person name="Morin E."/>
            <person name="Drula E."/>
            <person name="Courty P.E."/>
            <person name="Chicoki N."/>
            <person name="Fauchery L."/>
            <person name="Kohler A."/>
            <person name="Kuo A."/>
            <person name="Labutti K."/>
            <person name="Pangilinan J."/>
            <person name="Lipzen A."/>
            <person name="Riley R."/>
            <person name="Andreopoulos W."/>
            <person name="He G."/>
            <person name="Johnson J."/>
            <person name="Barry K.W."/>
            <person name="Grigoriev I.V."/>
            <person name="Nagy L."/>
            <person name="Hibbett D."/>
            <person name="Henrissat B."/>
            <person name="Matheny P.B."/>
            <person name="Labbe J."/>
            <person name="Martin F."/>
        </authorList>
    </citation>
    <scope>NUCLEOTIDE SEQUENCE</scope>
    <source>
        <strain evidence="1">FP105234-sp</strain>
    </source>
</reference>
<proteinExistence type="predicted"/>
<evidence type="ECO:0000313" key="1">
    <source>
        <dbReference type="EMBL" id="KAI0041536.1"/>
    </source>
</evidence>
<accession>A0ACB8RD48</accession>
<keyword evidence="2" id="KW-1185">Reference proteome</keyword>
<comment type="caution">
    <text evidence="1">The sequence shown here is derived from an EMBL/GenBank/DDBJ whole genome shotgun (WGS) entry which is preliminary data.</text>
</comment>
<gene>
    <name evidence="1" type="ORF">FA95DRAFT_690291</name>
</gene>
<dbReference type="Proteomes" id="UP000814033">
    <property type="component" value="Unassembled WGS sequence"/>
</dbReference>
<reference evidence="1" key="2">
    <citation type="journal article" date="2022" name="New Phytol.">
        <title>Evolutionary transition to the ectomycorrhizal habit in the genomes of a hyperdiverse lineage of mushroom-forming fungi.</title>
        <authorList>
            <person name="Looney B."/>
            <person name="Miyauchi S."/>
            <person name="Morin E."/>
            <person name="Drula E."/>
            <person name="Courty P.E."/>
            <person name="Kohler A."/>
            <person name="Kuo A."/>
            <person name="LaButti K."/>
            <person name="Pangilinan J."/>
            <person name="Lipzen A."/>
            <person name="Riley R."/>
            <person name="Andreopoulos W."/>
            <person name="He G."/>
            <person name="Johnson J."/>
            <person name="Nolan M."/>
            <person name="Tritt A."/>
            <person name="Barry K.W."/>
            <person name="Grigoriev I.V."/>
            <person name="Nagy L.G."/>
            <person name="Hibbett D."/>
            <person name="Henrissat B."/>
            <person name="Matheny P.B."/>
            <person name="Labbe J."/>
            <person name="Martin F.M."/>
        </authorList>
    </citation>
    <scope>NUCLEOTIDE SEQUENCE</scope>
    <source>
        <strain evidence="1">FP105234-sp</strain>
    </source>
</reference>
<name>A0ACB8RD48_9AGAM</name>
<protein>
    <submittedName>
        <fullName evidence="1">Uncharacterized protein</fullName>
    </submittedName>
</protein>
<organism evidence="1 2">
    <name type="scientific">Auriscalpium vulgare</name>
    <dbReference type="NCBI Taxonomy" id="40419"/>
    <lineage>
        <taxon>Eukaryota</taxon>
        <taxon>Fungi</taxon>
        <taxon>Dikarya</taxon>
        <taxon>Basidiomycota</taxon>
        <taxon>Agaricomycotina</taxon>
        <taxon>Agaricomycetes</taxon>
        <taxon>Russulales</taxon>
        <taxon>Auriscalpiaceae</taxon>
        <taxon>Auriscalpium</taxon>
    </lineage>
</organism>